<evidence type="ECO:0000313" key="2">
    <source>
        <dbReference type="Proteomes" id="UP000789525"/>
    </source>
</evidence>
<protein>
    <submittedName>
        <fullName evidence="1">3739_t:CDS:1</fullName>
    </submittedName>
</protein>
<reference evidence="1" key="1">
    <citation type="submission" date="2021-06" db="EMBL/GenBank/DDBJ databases">
        <authorList>
            <person name="Kallberg Y."/>
            <person name="Tangrot J."/>
            <person name="Rosling A."/>
        </authorList>
    </citation>
    <scope>NUCLEOTIDE SEQUENCE</scope>
    <source>
        <strain evidence="1">CL356</strain>
    </source>
</reference>
<sequence length="595" mass="68087">MSLTLSLLAPNPDDYEAKYPADEFGEEAGPNARFWRVYLDEAEVFDMEMTEGWKDTIDVLLAGLFSAVVTTFVAQTSQSLDYNYSKISTSLLTELVGLQRAQMEGSSPGSVNRSELNFSTTPFKAEKSDRWVNGLWFTSLSLSLSTALFSVLVKQWIQNYISTLTGDVRGRVHTRQFRYNGLETWHVRGIIGWLPVMMHTSLCIFFIGLVIFLASLDSIIPWLVCSLASVSYGLYAASNILPMKLLNCPFRTPVSEYAYWLFSFTFRHASKPFIPPTSLSTVTLKQMESRVIEKINDTLDTSSFTWLTQNSSSPTAMSVALQSISGMEENDENTSMFLALDMTYDSSFPKIWRNEVASFVEKSPDDSDEYLRIERFSRSILKLSLIYLNQNRDFLRPPNLEQRPIQDVPPPLVPSFALLRDGSHSYITRLRERGLSMKMPHLVICAAGLSCMLGRMFPGSSESEVQNLWDGDHEIDIVMSLTSIAEVLNDNPAQDEKLRQYFTLFLHHLHISLNHSYRARESEVWYDLERYPQGKTIIWSLFRLAKYFFKPRHGISVSIGRRIKSQVLCESKMKLSNESLYFFERWLRKRGSLSD</sequence>
<dbReference type="EMBL" id="CAJVPT010019227">
    <property type="protein sequence ID" value="CAG8639862.1"/>
    <property type="molecule type" value="Genomic_DNA"/>
</dbReference>
<accession>A0ACA9N7F7</accession>
<organism evidence="1 2">
    <name type="scientific">Acaulospora colombiana</name>
    <dbReference type="NCBI Taxonomy" id="27376"/>
    <lineage>
        <taxon>Eukaryota</taxon>
        <taxon>Fungi</taxon>
        <taxon>Fungi incertae sedis</taxon>
        <taxon>Mucoromycota</taxon>
        <taxon>Glomeromycotina</taxon>
        <taxon>Glomeromycetes</taxon>
        <taxon>Diversisporales</taxon>
        <taxon>Acaulosporaceae</taxon>
        <taxon>Acaulospora</taxon>
    </lineage>
</organism>
<comment type="caution">
    <text evidence="1">The sequence shown here is derived from an EMBL/GenBank/DDBJ whole genome shotgun (WGS) entry which is preliminary data.</text>
</comment>
<gene>
    <name evidence="1" type="ORF">ACOLOM_LOCUS7902</name>
</gene>
<evidence type="ECO:0000313" key="1">
    <source>
        <dbReference type="EMBL" id="CAG8639862.1"/>
    </source>
</evidence>
<keyword evidence="2" id="KW-1185">Reference proteome</keyword>
<name>A0ACA9N7F7_9GLOM</name>
<dbReference type="Proteomes" id="UP000789525">
    <property type="component" value="Unassembled WGS sequence"/>
</dbReference>
<proteinExistence type="predicted"/>